<name>A0A4R4XRI7_9ACTN</name>
<evidence type="ECO:0000313" key="9">
    <source>
        <dbReference type="EMBL" id="TDD33509.1"/>
    </source>
</evidence>
<dbReference type="PANTHER" id="PTHR34820">
    <property type="entry name" value="INNER MEMBRANE PROTEIN YEBZ"/>
    <property type="match status" value="1"/>
</dbReference>
<keyword evidence="10" id="KW-1185">Reference proteome</keyword>
<sequence length="604" mass="64712">MHDLPRPGRRGRGHGRHGRGHVPRPARHAAHDVQEGVRRRGAGGRRGRAVGAARPRARAAAALGVPVRLPRDVRLQAQRTRRRFAVGRRDGGHGAARDRGRARPAHHRTRCRPVARAAHRRERVAAAPLLPGRPRPDPGRRRVDFRGRPAADVALPRSAVHRHAHAPVRRGRRHRRARGQRQLRPDRAPRRPRAAPHLARPIWKAPRRQTVLSQVLSQLAAADPNPDPAAWRIITKIAYFAGLIGTFGGTLLYVLVVHPVLTRSPVNPADRDVLRRRAALILAAVGTWFLVALYFQLAGKGARVKGQEIPYSEAVLPGRVLGYLTAPAQPGEWMSAGAQAAVQYGLWALSAVMLILLWRSSLHARLTRVAGAAYVIAFLAYAVTWVPTDPGAETFDSVLGSVLDHAHVLSVSTWVGGIAGLALLATAHRRLSPGAGAVWARIWSRFSVVALTAVGGMVVSGSWLAWKNVGGAGDLLTTEFGRFLLVKLVLVGTMVAIGGLHEFVLMPRIARARAAGQEGSVFRLAVRVLPRLVAVEAVLGLGVLVVLTFLTGSARAESGSAEPVVSGGVIMVGVLLVAVVVTSFVTTAKISARLGRTAADPAGG</sequence>
<reference evidence="9 10" key="1">
    <citation type="submission" date="2019-03" db="EMBL/GenBank/DDBJ databases">
        <title>Draft genome sequences of novel Actinobacteria.</title>
        <authorList>
            <person name="Sahin N."/>
            <person name="Ay H."/>
            <person name="Saygin H."/>
        </authorList>
    </citation>
    <scope>NUCLEOTIDE SEQUENCE [LARGE SCALE GENOMIC DNA]</scope>
    <source>
        <strain evidence="9 10">CH32</strain>
    </source>
</reference>
<dbReference type="InterPro" id="IPR032694">
    <property type="entry name" value="CopC/D"/>
</dbReference>
<keyword evidence="4 7" id="KW-1133">Transmembrane helix</keyword>
<feature type="transmembrane region" description="Helical" evidence="7">
    <location>
        <begin position="278"/>
        <end position="297"/>
    </location>
</feature>
<accession>A0A4R4XRI7</accession>
<feature type="domain" description="Copper resistance protein D" evidence="8">
    <location>
        <begin position="441"/>
        <end position="549"/>
    </location>
</feature>
<keyword evidence="5 7" id="KW-0472">Membrane</keyword>
<organism evidence="9 10">
    <name type="scientific">Nonomuraea terrae</name>
    <dbReference type="NCBI Taxonomy" id="2530383"/>
    <lineage>
        <taxon>Bacteria</taxon>
        <taxon>Bacillati</taxon>
        <taxon>Actinomycetota</taxon>
        <taxon>Actinomycetes</taxon>
        <taxon>Streptosporangiales</taxon>
        <taxon>Streptosporangiaceae</taxon>
        <taxon>Nonomuraea</taxon>
    </lineage>
</organism>
<comment type="subcellular location">
    <subcellularLocation>
        <location evidence="1">Cell membrane</location>
        <topology evidence="1">Multi-pass membrane protein</topology>
    </subcellularLocation>
</comment>
<feature type="transmembrane region" description="Helical" evidence="7">
    <location>
        <begin position="406"/>
        <end position="425"/>
    </location>
</feature>
<dbReference type="AlphaFoldDB" id="A0A4R4XRI7"/>
<evidence type="ECO:0000256" key="7">
    <source>
        <dbReference type="SAM" id="Phobius"/>
    </source>
</evidence>
<feature type="compositionally biased region" description="Basic and acidic residues" evidence="6">
    <location>
        <begin position="87"/>
        <end position="101"/>
    </location>
</feature>
<feature type="compositionally biased region" description="Basic and acidic residues" evidence="6">
    <location>
        <begin position="29"/>
        <end position="38"/>
    </location>
</feature>
<feature type="region of interest" description="Disordered" evidence="6">
    <location>
        <begin position="86"/>
        <end position="144"/>
    </location>
</feature>
<feature type="transmembrane region" description="Helical" evidence="7">
    <location>
        <begin position="446"/>
        <end position="466"/>
    </location>
</feature>
<feature type="region of interest" description="Disordered" evidence="6">
    <location>
        <begin position="1"/>
        <end position="55"/>
    </location>
</feature>
<feature type="transmembrane region" description="Helical" evidence="7">
    <location>
        <begin position="564"/>
        <end position="586"/>
    </location>
</feature>
<evidence type="ECO:0000256" key="2">
    <source>
        <dbReference type="ARBA" id="ARBA00022475"/>
    </source>
</evidence>
<evidence type="ECO:0000256" key="3">
    <source>
        <dbReference type="ARBA" id="ARBA00022692"/>
    </source>
</evidence>
<dbReference type="GO" id="GO:0006825">
    <property type="term" value="P:copper ion transport"/>
    <property type="evidence" value="ECO:0007669"/>
    <property type="project" value="InterPro"/>
</dbReference>
<feature type="region of interest" description="Disordered" evidence="6">
    <location>
        <begin position="157"/>
        <end position="196"/>
    </location>
</feature>
<feature type="compositionally biased region" description="Basic residues" evidence="6">
    <location>
        <begin position="102"/>
        <end position="122"/>
    </location>
</feature>
<feature type="compositionally biased region" description="Basic residues" evidence="6">
    <location>
        <begin position="7"/>
        <end position="28"/>
    </location>
</feature>
<evidence type="ECO:0000256" key="4">
    <source>
        <dbReference type="ARBA" id="ARBA00022989"/>
    </source>
</evidence>
<dbReference type="InterPro" id="IPR008457">
    <property type="entry name" value="Cu-R_CopD_dom"/>
</dbReference>
<feature type="compositionally biased region" description="Basic residues" evidence="6">
    <location>
        <begin position="39"/>
        <end position="48"/>
    </location>
</feature>
<gene>
    <name evidence="9" type="ORF">E1286_42165</name>
</gene>
<dbReference type="GO" id="GO:0005886">
    <property type="term" value="C:plasma membrane"/>
    <property type="evidence" value="ECO:0007669"/>
    <property type="project" value="UniProtKB-SubCell"/>
</dbReference>
<dbReference type="PANTHER" id="PTHR34820:SF4">
    <property type="entry name" value="INNER MEMBRANE PROTEIN YEBZ"/>
    <property type="match status" value="1"/>
</dbReference>
<evidence type="ECO:0000256" key="1">
    <source>
        <dbReference type="ARBA" id="ARBA00004651"/>
    </source>
</evidence>
<keyword evidence="3 7" id="KW-0812">Transmembrane</keyword>
<keyword evidence="2" id="KW-1003">Cell membrane</keyword>
<feature type="transmembrane region" description="Helical" evidence="7">
    <location>
        <begin position="237"/>
        <end position="257"/>
    </location>
</feature>
<protein>
    <recommendedName>
        <fullName evidence="8">Copper resistance protein D domain-containing protein</fullName>
    </recommendedName>
</protein>
<dbReference type="OrthoDB" id="3851286at2"/>
<evidence type="ECO:0000259" key="8">
    <source>
        <dbReference type="Pfam" id="PF05425"/>
    </source>
</evidence>
<evidence type="ECO:0000313" key="10">
    <source>
        <dbReference type="Proteomes" id="UP000295302"/>
    </source>
</evidence>
<feature type="transmembrane region" description="Helical" evidence="7">
    <location>
        <begin position="486"/>
        <end position="507"/>
    </location>
</feature>
<feature type="transmembrane region" description="Helical" evidence="7">
    <location>
        <begin position="369"/>
        <end position="386"/>
    </location>
</feature>
<feature type="compositionally biased region" description="Basic and acidic residues" evidence="6">
    <location>
        <begin position="134"/>
        <end position="144"/>
    </location>
</feature>
<dbReference type="Proteomes" id="UP000295302">
    <property type="component" value="Unassembled WGS sequence"/>
</dbReference>
<dbReference type="EMBL" id="SMKQ01000256">
    <property type="protein sequence ID" value="TDD33509.1"/>
    <property type="molecule type" value="Genomic_DNA"/>
</dbReference>
<evidence type="ECO:0000256" key="5">
    <source>
        <dbReference type="ARBA" id="ARBA00023136"/>
    </source>
</evidence>
<feature type="transmembrane region" description="Helical" evidence="7">
    <location>
        <begin position="340"/>
        <end position="357"/>
    </location>
</feature>
<evidence type="ECO:0000256" key="6">
    <source>
        <dbReference type="SAM" id="MobiDB-lite"/>
    </source>
</evidence>
<feature type="compositionally biased region" description="Basic residues" evidence="6">
    <location>
        <begin position="159"/>
        <end position="181"/>
    </location>
</feature>
<proteinExistence type="predicted"/>
<dbReference type="Pfam" id="PF05425">
    <property type="entry name" value="CopD"/>
    <property type="match status" value="1"/>
</dbReference>
<feature type="transmembrane region" description="Helical" evidence="7">
    <location>
        <begin position="528"/>
        <end position="552"/>
    </location>
</feature>
<comment type="caution">
    <text evidence="9">The sequence shown here is derived from an EMBL/GenBank/DDBJ whole genome shotgun (WGS) entry which is preliminary data.</text>
</comment>